<dbReference type="GO" id="GO:0007165">
    <property type="term" value="P:signal transduction"/>
    <property type="evidence" value="ECO:0007669"/>
    <property type="project" value="UniProtKB-KW"/>
</dbReference>
<dbReference type="InterPro" id="IPR003660">
    <property type="entry name" value="HAMP_dom"/>
</dbReference>
<evidence type="ECO:0000256" key="4">
    <source>
        <dbReference type="ARBA" id="ARBA00022500"/>
    </source>
</evidence>
<dbReference type="Pfam" id="PF00672">
    <property type="entry name" value="HAMP"/>
    <property type="match status" value="1"/>
</dbReference>
<accession>A0A5J5G7Z1</accession>
<dbReference type="PROSITE" id="PS50885">
    <property type="entry name" value="HAMP"/>
    <property type="match status" value="1"/>
</dbReference>
<keyword evidence="9 11" id="KW-0807">Transducer</keyword>
<organism evidence="17 18">
    <name type="scientific">Affinibrenneria salicis</name>
    <dbReference type="NCBI Taxonomy" id="2590031"/>
    <lineage>
        <taxon>Bacteria</taxon>
        <taxon>Pseudomonadati</taxon>
        <taxon>Pseudomonadota</taxon>
        <taxon>Gammaproteobacteria</taxon>
        <taxon>Enterobacterales</taxon>
        <taxon>Pectobacteriaceae</taxon>
        <taxon>Affinibrenneria</taxon>
    </lineage>
</organism>
<feature type="domain" description="Methyl-accepting transducer" evidence="13">
    <location>
        <begin position="267"/>
        <end position="496"/>
    </location>
</feature>
<dbReference type="CDD" id="cd11386">
    <property type="entry name" value="MCP_signal"/>
    <property type="match status" value="1"/>
</dbReference>
<dbReference type="InterPro" id="IPR051310">
    <property type="entry name" value="MCP_chemotaxis"/>
</dbReference>
<dbReference type="PRINTS" id="PR00260">
    <property type="entry name" value="CHEMTRNSDUCR"/>
</dbReference>
<evidence type="ECO:0000313" key="16">
    <source>
        <dbReference type="EMBL" id="KAA9002500.1"/>
    </source>
</evidence>
<dbReference type="PROSITE" id="PS50111">
    <property type="entry name" value="CHEMOTAXIS_TRANSDUC_2"/>
    <property type="match status" value="1"/>
</dbReference>
<dbReference type="SMART" id="SM00283">
    <property type="entry name" value="MA"/>
    <property type="match status" value="1"/>
</dbReference>
<evidence type="ECO:0000256" key="10">
    <source>
        <dbReference type="ARBA" id="ARBA00029447"/>
    </source>
</evidence>
<evidence type="ECO:0000256" key="2">
    <source>
        <dbReference type="ARBA" id="ARBA00022475"/>
    </source>
</evidence>
<evidence type="ECO:0000259" key="14">
    <source>
        <dbReference type="PROSITE" id="PS50112"/>
    </source>
</evidence>
<evidence type="ECO:0000256" key="6">
    <source>
        <dbReference type="ARBA" id="ARBA00022692"/>
    </source>
</evidence>
<dbReference type="AlphaFoldDB" id="A0A5J5G7Z1"/>
<evidence type="ECO:0000313" key="18">
    <source>
        <dbReference type="Proteomes" id="UP000335415"/>
    </source>
</evidence>
<keyword evidence="18" id="KW-1185">Reference proteome</keyword>
<dbReference type="EMBL" id="VYKJ01000001">
    <property type="protein sequence ID" value="KAA9003212.1"/>
    <property type="molecule type" value="Genomic_DNA"/>
</dbReference>
<dbReference type="PROSITE" id="PS50112">
    <property type="entry name" value="PAS"/>
    <property type="match status" value="1"/>
</dbReference>
<comment type="similarity">
    <text evidence="10">Belongs to the methyl-accepting chemotaxis (MCP) protein family.</text>
</comment>
<dbReference type="RefSeq" id="WP_150433471.1">
    <property type="nucleotide sequence ID" value="NZ_VYKJ01000001.1"/>
</dbReference>
<dbReference type="FunFam" id="1.10.287.950:FF:000001">
    <property type="entry name" value="Methyl-accepting chemotaxis sensory transducer"/>
    <property type="match status" value="1"/>
</dbReference>
<evidence type="ECO:0000256" key="1">
    <source>
        <dbReference type="ARBA" id="ARBA00004429"/>
    </source>
</evidence>
<reference evidence="17 18" key="1">
    <citation type="submission" date="2019-09" db="EMBL/GenBank/DDBJ databases">
        <authorList>
            <person name="Li Y."/>
        </authorList>
    </citation>
    <scope>NUCLEOTIDE SEQUENCE [LARGE SCALE GENOMIC DNA]</scope>
    <source>
        <strain evidence="17 18">L3-3HA</strain>
    </source>
</reference>
<dbReference type="CDD" id="cd00130">
    <property type="entry name" value="PAS"/>
    <property type="match status" value="1"/>
</dbReference>
<dbReference type="GO" id="GO:0005886">
    <property type="term" value="C:plasma membrane"/>
    <property type="evidence" value="ECO:0007669"/>
    <property type="project" value="UniProtKB-SubCell"/>
</dbReference>
<dbReference type="CDD" id="cd06225">
    <property type="entry name" value="HAMP"/>
    <property type="match status" value="1"/>
</dbReference>
<dbReference type="Gene3D" id="1.10.287.950">
    <property type="entry name" value="Methyl-accepting chemotaxis protein"/>
    <property type="match status" value="1"/>
</dbReference>
<feature type="domain" description="HAMP" evidence="15">
    <location>
        <begin position="210"/>
        <end position="262"/>
    </location>
</feature>
<dbReference type="NCBIfam" id="TIGR00229">
    <property type="entry name" value="sensory_box"/>
    <property type="match status" value="1"/>
</dbReference>
<proteinExistence type="inferred from homology"/>
<evidence type="ECO:0000259" key="13">
    <source>
        <dbReference type="PROSITE" id="PS50111"/>
    </source>
</evidence>
<feature type="domain" description="PAS" evidence="14">
    <location>
        <begin position="25"/>
        <end position="60"/>
    </location>
</feature>
<dbReference type="GO" id="GO:0004888">
    <property type="term" value="F:transmembrane signaling receptor activity"/>
    <property type="evidence" value="ECO:0007669"/>
    <property type="project" value="InterPro"/>
</dbReference>
<gene>
    <name evidence="16" type="ORF">FJU30_00395</name>
    <name evidence="17" type="ORF">FJU30_04370</name>
</gene>
<dbReference type="InterPro" id="IPR004089">
    <property type="entry name" value="MCPsignal_dom"/>
</dbReference>
<evidence type="ECO:0000256" key="8">
    <source>
        <dbReference type="ARBA" id="ARBA00023136"/>
    </source>
</evidence>
<dbReference type="Proteomes" id="UP000335415">
    <property type="component" value="Unassembled WGS sequence"/>
</dbReference>
<keyword evidence="4" id="KW-0145">Chemotaxis</keyword>
<evidence type="ECO:0000256" key="5">
    <source>
        <dbReference type="ARBA" id="ARBA00022519"/>
    </source>
</evidence>
<keyword evidence="5" id="KW-0997">Cell inner membrane</keyword>
<dbReference type="GO" id="GO:0052131">
    <property type="term" value="P:positive aerotaxis"/>
    <property type="evidence" value="ECO:0007669"/>
    <property type="project" value="UniProtKB-ARBA"/>
</dbReference>
<dbReference type="Pfam" id="PF00015">
    <property type="entry name" value="MCPsignal"/>
    <property type="match status" value="1"/>
</dbReference>
<protein>
    <submittedName>
        <fullName evidence="17">PAS domain-containing protein</fullName>
    </submittedName>
</protein>
<keyword evidence="6 12" id="KW-0812">Transmembrane</keyword>
<dbReference type="SUPFAM" id="SSF58104">
    <property type="entry name" value="Methyl-accepting chemotaxis protein (MCP) signaling domain"/>
    <property type="match status" value="1"/>
</dbReference>
<evidence type="ECO:0000256" key="11">
    <source>
        <dbReference type="PROSITE-ProRule" id="PRU00284"/>
    </source>
</evidence>
<dbReference type="Pfam" id="PF08447">
    <property type="entry name" value="PAS_3"/>
    <property type="match status" value="1"/>
</dbReference>
<dbReference type="InterPro" id="IPR004090">
    <property type="entry name" value="Chemotax_Me-accpt_rcpt"/>
</dbReference>
<sequence>MRINTPITQQEYSLNVDTTLMSTTDVNSYITYANSAFIDASGFDESELIGQPHNIVRHPDMPVEAFADMWFTLQQGDSWTGLVKNRRKNGDYYWVRANVTPVYHHEQLSGYISVRNTPSAQEIKAAEPLYSALQKGKAGKRKLYKGLVVRSGLLSPLSLWQKLSVRWRLRSALIAGAIVPLSCAGAGMSPAWLCALTLALFALLDAYLQRQISRPLQQILHQAQDVVSGKKIGHLAVNRVDEIGLLARIVNQFSLNLRSLVNDVSTQVKGMRDVSQQLSESNINLNGRTEETAGSLQQTAAAIEQITGAVEQSSETAVQATGLAERASIAAVKGGEVMQETSGVMNAISGASSKIVDIIGVIDSIAFQTNILALNAAVEAARAGVEGRGFAVVAAEVRNLAQHSAAAAGEIKTLIDANVESVKTGEQMVENATKHIQHIVKEVLDVSALIKEISHAAHEQTAALTLINTSIAHIEEMTQQNAELVTLSSSVAADLQNQAIRLDKAVHVYGKAD</sequence>
<dbReference type="Gene3D" id="3.30.450.20">
    <property type="entry name" value="PAS domain"/>
    <property type="match status" value="1"/>
</dbReference>
<dbReference type="EMBL" id="VYKJ01000001">
    <property type="protein sequence ID" value="KAA9002500.1"/>
    <property type="molecule type" value="Genomic_DNA"/>
</dbReference>
<feature type="transmembrane region" description="Helical" evidence="12">
    <location>
        <begin position="172"/>
        <end position="204"/>
    </location>
</feature>
<evidence type="ECO:0000256" key="7">
    <source>
        <dbReference type="ARBA" id="ARBA00022989"/>
    </source>
</evidence>
<keyword evidence="3" id="KW-0488">Methylation</keyword>
<evidence type="ECO:0000256" key="9">
    <source>
        <dbReference type="ARBA" id="ARBA00023224"/>
    </source>
</evidence>
<comment type="caution">
    <text evidence="17">The sequence shown here is derived from an EMBL/GenBank/DDBJ whole genome shotgun (WGS) entry which is preliminary data.</text>
</comment>
<comment type="subcellular location">
    <subcellularLocation>
        <location evidence="1">Cell inner membrane</location>
        <topology evidence="1">Multi-pass membrane protein</topology>
    </subcellularLocation>
</comment>
<dbReference type="OrthoDB" id="9812260at2"/>
<keyword evidence="2" id="KW-1003">Cell membrane</keyword>
<dbReference type="InterPro" id="IPR000014">
    <property type="entry name" value="PAS"/>
</dbReference>
<dbReference type="SUPFAM" id="SSF55785">
    <property type="entry name" value="PYP-like sensor domain (PAS domain)"/>
    <property type="match status" value="1"/>
</dbReference>
<name>A0A5J5G7Z1_9GAMM</name>
<dbReference type="InterPro" id="IPR013655">
    <property type="entry name" value="PAS_fold_3"/>
</dbReference>
<keyword evidence="7 12" id="KW-1133">Transmembrane helix</keyword>
<evidence type="ECO:0000256" key="12">
    <source>
        <dbReference type="SAM" id="Phobius"/>
    </source>
</evidence>
<dbReference type="SMART" id="SM00086">
    <property type="entry name" value="PAC"/>
    <property type="match status" value="1"/>
</dbReference>
<dbReference type="InterPro" id="IPR001610">
    <property type="entry name" value="PAC"/>
</dbReference>
<dbReference type="PANTHER" id="PTHR43531">
    <property type="entry name" value="PROTEIN ICFG"/>
    <property type="match status" value="1"/>
</dbReference>
<evidence type="ECO:0000256" key="3">
    <source>
        <dbReference type="ARBA" id="ARBA00022481"/>
    </source>
</evidence>
<evidence type="ECO:0000313" key="17">
    <source>
        <dbReference type="EMBL" id="KAA9003212.1"/>
    </source>
</evidence>
<keyword evidence="8 12" id="KW-0472">Membrane</keyword>
<dbReference type="FunFam" id="3.30.450.20:FF:000046">
    <property type="entry name" value="Aerotaxis sensor receptor"/>
    <property type="match status" value="1"/>
</dbReference>
<dbReference type="PANTHER" id="PTHR43531:SF7">
    <property type="entry name" value="AEROTAXIS RECEPTOR"/>
    <property type="match status" value="1"/>
</dbReference>
<dbReference type="InterPro" id="IPR035965">
    <property type="entry name" value="PAS-like_dom_sf"/>
</dbReference>
<dbReference type="SMART" id="SM00304">
    <property type="entry name" value="HAMP"/>
    <property type="match status" value="1"/>
</dbReference>
<evidence type="ECO:0000259" key="15">
    <source>
        <dbReference type="PROSITE" id="PS50885"/>
    </source>
</evidence>